<accession>A0A6G1GXT5</accession>
<feature type="compositionally biased region" description="Acidic residues" evidence="12">
    <location>
        <begin position="276"/>
        <end position="289"/>
    </location>
</feature>
<dbReference type="GO" id="GO:0005524">
    <property type="term" value="F:ATP binding"/>
    <property type="evidence" value="ECO:0007669"/>
    <property type="project" value="UniProtKB-KW"/>
</dbReference>
<keyword evidence="3" id="KW-0150">Chloroplast</keyword>
<evidence type="ECO:0000256" key="12">
    <source>
        <dbReference type="SAM" id="MobiDB-lite"/>
    </source>
</evidence>
<evidence type="ECO:0000256" key="3">
    <source>
        <dbReference type="ARBA" id="ARBA00022528"/>
    </source>
</evidence>
<dbReference type="SMART" id="SM00487">
    <property type="entry name" value="DEXDc"/>
    <property type="match status" value="1"/>
</dbReference>
<dbReference type="InterPro" id="IPR014001">
    <property type="entry name" value="Helicase_ATP-bd"/>
</dbReference>
<evidence type="ECO:0000256" key="7">
    <source>
        <dbReference type="ARBA" id="ARBA00022806"/>
    </source>
</evidence>
<dbReference type="InterPro" id="IPR007502">
    <property type="entry name" value="Helicase-assoc_dom"/>
</dbReference>
<evidence type="ECO:0000259" key="14">
    <source>
        <dbReference type="PROSITE" id="PS51194"/>
    </source>
</evidence>
<evidence type="ECO:0000256" key="4">
    <source>
        <dbReference type="ARBA" id="ARBA00022640"/>
    </source>
</evidence>
<organism evidence="15 16">
    <name type="scientific">Aulographum hederae CBS 113979</name>
    <dbReference type="NCBI Taxonomy" id="1176131"/>
    <lineage>
        <taxon>Eukaryota</taxon>
        <taxon>Fungi</taxon>
        <taxon>Dikarya</taxon>
        <taxon>Ascomycota</taxon>
        <taxon>Pezizomycotina</taxon>
        <taxon>Dothideomycetes</taxon>
        <taxon>Pleosporomycetidae</taxon>
        <taxon>Aulographales</taxon>
        <taxon>Aulographaceae</taxon>
    </lineage>
</organism>
<dbReference type="Pfam" id="PF04408">
    <property type="entry name" value="WHD_HA2"/>
    <property type="match status" value="1"/>
</dbReference>
<dbReference type="SUPFAM" id="SSF52540">
    <property type="entry name" value="P-loop containing nucleoside triphosphate hydrolases"/>
    <property type="match status" value="1"/>
</dbReference>
<feature type="compositionally biased region" description="Basic and acidic residues" evidence="12">
    <location>
        <begin position="50"/>
        <end position="66"/>
    </location>
</feature>
<keyword evidence="16" id="KW-1185">Reference proteome</keyword>
<feature type="domain" description="Helicase C-terminal" evidence="14">
    <location>
        <begin position="933"/>
        <end position="1110"/>
    </location>
</feature>
<evidence type="ECO:0000256" key="9">
    <source>
        <dbReference type="ARBA" id="ARBA00022884"/>
    </source>
</evidence>
<dbReference type="FunFam" id="3.40.50.300:FF:000819">
    <property type="entry name" value="ATP dependent RNA helicase, putative"/>
    <property type="match status" value="1"/>
</dbReference>
<feature type="region of interest" description="Disordered" evidence="12">
    <location>
        <begin position="243"/>
        <end position="289"/>
    </location>
</feature>
<dbReference type="CDD" id="cd17917">
    <property type="entry name" value="DEXHc_RHA-like"/>
    <property type="match status" value="1"/>
</dbReference>
<keyword evidence="5" id="KW-0547">Nucleotide-binding</keyword>
<proteinExistence type="predicted"/>
<dbReference type="GO" id="GO:1990904">
    <property type="term" value="C:ribonucleoprotein complex"/>
    <property type="evidence" value="ECO:0007669"/>
    <property type="project" value="UniProtKB-ARBA"/>
</dbReference>
<dbReference type="Pfam" id="PF00270">
    <property type="entry name" value="DEAD"/>
    <property type="match status" value="1"/>
</dbReference>
<dbReference type="OrthoDB" id="5600252at2759"/>
<evidence type="ECO:0000256" key="6">
    <source>
        <dbReference type="ARBA" id="ARBA00022801"/>
    </source>
</evidence>
<dbReference type="InterPro" id="IPR001650">
    <property type="entry name" value="Helicase_C-like"/>
</dbReference>
<dbReference type="PANTHER" id="PTHR18934:SF145">
    <property type="entry name" value="ATP-DEPENDENT RNA HELICASE DHX57-RELATED"/>
    <property type="match status" value="1"/>
</dbReference>
<feature type="region of interest" description="Disordered" evidence="12">
    <location>
        <begin position="1"/>
        <end position="72"/>
    </location>
</feature>
<keyword evidence="9" id="KW-0694">RNA-binding</keyword>
<comment type="catalytic activity">
    <reaction evidence="11">
        <text>ATP + H2O = ADP + phosphate + H(+)</text>
        <dbReference type="Rhea" id="RHEA:13065"/>
        <dbReference type="ChEBI" id="CHEBI:15377"/>
        <dbReference type="ChEBI" id="CHEBI:15378"/>
        <dbReference type="ChEBI" id="CHEBI:30616"/>
        <dbReference type="ChEBI" id="CHEBI:43474"/>
        <dbReference type="ChEBI" id="CHEBI:456216"/>
        <dbReference type="EC" id="3.6.4.13"/>
    </reaction>
</comment>
<feature type="region of interest" description="Disordered" evidence="12">
    <location>
        <begin position="447"/>
        <end position="466"/>
    </location>
</feature>
<dbReference type="PROSITE" id="PS51192">
    <property type="entry name" value="HELICASE_ATP_BIND_1"/>
    <property type="match status" value="1"/>
</dbReference>
<keyword evidence="4" id="KW-0934">Plastid</keyword>
<dbReference type="Pfam" id="PF21010">
    <property type="entry name" value="HA2_C"/>
    <property type="match status" value="1"/>
</dbReference>
<keyword evidence="8" id="KW-0067">ATP-binding</keyword>
<evidence type="ECO:0000259" key="13">
    <source>
        <dbReference type="PROSITE" id="PS51192"/>
    </source>
</evidence>
<evidence type="ECO:0000313" key="16">
    <source>
        <dbReference type="Proteomes" id="UP000800041"/>
    </source>
</evidence>
<evidence type="ECO:0000256" key="8">
    <source>
        <dbReference type="ARBA" id="ARBA00022840"/>
    </source>
</evidence>
<dbReference type="InterPro" id="IPR011545">
    <property type="entry name" value="DEAD/DEAH_box_helicase_dom"/>
</dbReference>
<keyword evidence="7" id="KW-0347">Helicase</keyword>
<dbReference type="SMART" id="SM00490">
    <property type="entry name" value="HELICc"/>
    <property type="match status" value="1"/>
</dbReference>
<feature type="region of interest" description="Disordered" evidence="12">
    <location>
        <begin position="880"/>
        <end position="904"/>
    </location>
</feature>
<evidence type="ECO:0000256" key="11">
    <source>
        <dbReference type="ARBA" id="ARBA00047984"/>
    </source>
</evidence>
<feature type="compositionally biased region" description="Low complexity" evidence="12">
    <location>
        <begin position="243"/>
        <end position="258"/>
    </location>
</feature>
<keyword evidence="10" id="KW-0809">Transit peptide</keyword>
<dbReference type="InterPro" id="IPR048333">
    <property type="entry name" value="HA2_WH"/>
</dbReference>
<dbReference type="InterPro" id="IPR002464">
    <property type="entry name" value="DNA/RNA_helicase_DEAH_CS"/>
</dbReference>
<keyword evidence="6 15" id="KW-0378">Hydrolase</keyword>
<dbReference type="EC" id="3.6.4.13" evidence="2"/>
<dbReference type="FunFam" id="3.40.50.300:FF:000500">
    <property type="entry name" value="ATP-dependent RNA helicase DHX29"/>
    <property type="match status" value="1"/>
</dbReference>
<dbReference type="Pfam" id="PF00271">
    <property type="entry name" value="Helicase_C"/>
    <property type="match status" value="1"/>
</dbReference>
<dbReference type="GO" id="GO:0016787">
    <property type="term" value="F:hydrolase activity"/>
    <property type="evidence" value="ECO:0007669"/>
    <property type="project" value="UniProtKB-KW"/>
</dbReference>
<dbReference type="GO" id="GO:0003724">
    <property type="term" value="F:RNA helicase activity"/>
    <property type="evidence" value="ECO:0007669"/>
    <property type="project" value="UniProtKB-EC"/>
</dbReference>
<reference evidence="15" key="1">
    <citation type="journal article" date="2020" name="Stud. Mycol.">
        <title>101 Dothideomycetes genomes: a test case for predicting lifestyles and emergence of pathogens.</title>
        <authorList>
            <person name="Haridas S."/>
            <person name="Albert R."/>
            <person name="Binder M."/>
            <person name="Bloem J."/>
            <person name="Labutti K."/>
            <person name="Salamov A."/>
            <person name="Andreopoulos B."/>
            <person name="Baker S."/>
            <person name="Barry K."/>
            <person name="Bills G."/>
            <person name="Bluhm B."/>
            <person name="Cannon C."/>
            <person name="Castanera R."/>
            <person name="Culley D."/>
            <person name="Daum C."/>
            <person name="Ezra D."/>
            <person name="Gonzalez J."/>
            <person name="Henrissat B."/>
            <person name="Kuo A."/>
            <person name="Liang C."/>
            <person name="Lipzen A."/>
            <person name="Lutzoni F."/>
            <person name="Magnuson J."/>
            <person name="Mondo S."/>
            <person name="Nolan M."/>
            <person name="Ohm R."/>
            <person name="Pangilinan J."/>
            <person name="Park H.-J."/>
            <person name="Ramirez L."/>
            <person name="Alfaro M."/>
            <person name="Sun H."/>
            <person name="Tritt A."/>
            <person name="Yoshinaga Y."/>
            <person name="Zwiers L.-H."/>
            <person name="Turgeon B."/>
            <person name="Goodwin S."/>
            <person name="Spatafora J."/>
            <person name="Crous P."/>
            <person name="Grigoriev I."/>
        </authorList>
    </citation>
    <scope>NUCLEOTIDE SEQUENCE</scope>
    <source>
        <strain evidence="15">CBS 113979</strain>
    </source>
</reference>
<protein>
    <recommendedName>
        <fullName evidence="2">RNA helicase</fullName>
        <ecNumber evidence="2">3.6.4.13</ecNumber>
    </recommendedName>
</protein>
<dbReference type="Gene3D" id="1.20.120.1080">
    <property type="match status" value="1"/>
</dbReference>
<dbReference type="PANTHER" id="PTHR18934">
    <property type="entry name" value="ATP-DEPENDENT RNA HELICASE"/>
    <property type="match status" value="1"/>
</dbReference>
<dbReference type="GO" id="GO:0003723">
    <property type="term" value="F:RNA binding"/>
    <property type="evidence" value="ECO:0007669"/>
    <property type="project" value="UniProtKB-KW"/>
</dbReference>
<comment type="subcellular location">
    <subcellularLocation>
        <location evidence="1">Plastid</location>
        <location evidence="1">Chloroplast</location>
    </subcellularLocation>
</comment>
<feature type="compositionally biased region" description="Polar residues" evidence="12">
    <location>
        <begin position="448"/>
        <end position="459"/>
    </location>
</feature>
<evidence type="ECO:0000256" key="10">
    <source>
        <dbReference type="ARBA" id="ARBA00022946"/>
    </source>
</evidence>
<feature type="compositionally biased region" description="Polar residues" evidence="12">
    <location>
        <begin position="259"/>
        <end position="272"/>
    </location>
</feature>
<sequence>MPKKKKASGNPARGFATASIASKPKPEKKDDPTLETEALPKNEGPSDATDPTKTKESGDSNKDTKELSSLTPEELEAQLEQNELQNIVDSTGSKIHRDAARHITRVQTDCRILRAQASPLPTRDWLPSELMVEVLELAKKESLVSTPDRSLSTLREDDLLLKLWSLRQALLKLEVSSDQVKKLLEQLLKNPPPNESSSQLWGFREALDMLTMDLEESQLPRFDLPSKKAIADAYDSTIDAVPSPSSKLLKASSSTAPSRSGTETPGASTVPSLDSDPGESEIDVSDLDSDLEPDELQSVYLSTKSRIYHLDPAFEVNLKTKGKGFRKDGAKGANTPSSASPSVRKLLEKLQKIESDILFDKREADMLWMSKRNELAQEEAARRRLNLNAPQERNRSVDARPSSANATTDIMAEASAMAGDLQIGPDDDELIGSMFSEVGLQDAEASRNVETPQDPSTPITIRDFGKTTGLSPRRVLEEACRARDSGVKLTYKHVSATTYSSRHSVTIHWTSDQIPLEVDSMPSMSTREFSRTTIFTMVSVSAPDLSQSEAYVATAALFSIFSPSPREEKVYLRLPAVWRELWGEFASFRKDVVDAADRQVLKELRAMIQTQRERDEDEGVIIGSAFKNRNRAGVSQDKSDQKSSDFRLRFNPDQLQDIWRTKASTSAYQNMLPSRLNLPIFQFRDTALSIIDKHQITILCGETGCGKSTQLPAYILEHELSRGKPCKIYCTEPRRISAISLAQRVSEELGESRGDLGTARSLIGYAIRLESQTAPQTRLVYATVGIVLRMLESAKGLDDISHLIIDEVHERSIDTDFLLIILRPLLDRRPDLKVILMSATVDAQRFSKYLNDAPIITVPGRTFPVQTKYLEDAIELTHYTSDNQQKTDDTDSAEEEDLSGAKTSGIPKQLKGYSALTRNALKEYDEYRIDFELIFRLIEQIATDPTYEFYSKALLVFLPGIAEIRELNDMLSGHPFFSRNWVIYPLHSTIASEDQQQAFVVPPPGVRKIVIATNIAETGITIPDVTCVIDTGKHKEMRFDERRQLSRLIQSFISKANAKQRRGRAGRVQEGLCFHLFTKYRHDELMAEQQTPEMLRLSLQDLVMRVKICKLGDIEATLSEALDPPSAKNIRKAIEALIEVGALTSSEDLTSLGQQLAKLPLDANLGKLCLLSCIFSCLDVCLTLAALLSSKSPFVTPFGARQRADTVRLGFKKGDSDLLTAYNAYTAWRRVCQSGQSEFQFCHKNFLSPQNLGNIEDLKSQLLSSLVEAGFVQLSPDAKVVLRAYRYTSRRRTFVPQPASFNRNSENDLLVNSVVATAFYPKLLVREGKGWRNVTNSQAVSLHPTSVNKGTSTANFLSYYSILQSSNRFYNAHSTSMAYEIPLVLLIGEAEFKMHCGVCVVDGNRLRFKTNEWKQMLALKLLRVRVEGVVEKGLKRPGRALEPRERMWMDLFWRVFEKGDQEGAAGRK</sequence>
<dbReference type="Gene3D" id="3.40.50.300">
    <property type="entry name" value="P-loop containing nucleotide triphosphate hydrolases"/>
    <property type="match status" value="2"/>
</dbReference>
<feature type="domain" description="Helicase ATP-binding" evidence="13">
    <location>
        <begin position="688"/>
        <end position="859"/>
    </location>
</feature>
<evidence type="ECO:0000313" key="15">
    <source>
        <dbReference type="EMBL" id="KAF1985745.1"/>
    </source>
</evidence>
<evidence type="ECO:0000256" key="2">
    <source>
        <dbReference type="ARBA" id="ARBA00012552"/>
    </source>
</evidence>
<name>A0A6G1GXT5_9PEZI</name>
<dbReference type="EMBL" id="ML977160">
    <property type="protein sequence ID" value="KAF1985745.1"/>
    <property type="molecule type" value="Genomic_DNA"/>
</dbReference>
<evidence type="ECO:0000256" key="1">
    <source>
        <dbReference type="ARBA" id="ARBA00004229"/>
    </source>
</evidence>
<dbReference type="FunFam" id="1.20.120.1080:FF:000002">
    <property type="entry name" value="Putative ATP-dependent RNA helicase DHX36"/>
    <property type="match status" value="1"/>
</dbReference>
<evidence type="ECO:0000256" key="5">
    <source>
        <dbReference type="ARBA" id="ARBA00022741"/>
    </source>
</evidence>
<gene>
    <name evidence="15" type="ORF">K402DRAFT_394356</name>
</gene>
<dbReference type="PROSITE" id="PS00690">
    <property type="entry name" value="DEAH_ATP_HELICASE"/>
    <property type="match status" value="1"/>
</dbReference>
<dbReference type="Proteomes" id="UP000800041">
    <property type="component" value="Unassembled WGS sequence"/>
</dbReference>
<dbReference type="PROSITE" id="PS51194">
    <property type="entry name" value="HELICASE_CTER"/>
    <property type="match status" value="1"/>
</dbReference>
<dbReference type="CDD" id="cd18791">
    <property type="entry name" value="SF2_C_RHA"/>
    <property type="match status" value="1"/>
</dbReference>
<dbReference type="InterPro" id="IPR027417">
    <property type="entry name" value="P-loop_NTPase"/>
</dbReference>
<dbReference type="SMART" id="SM00847">
    <property type="entry name" value="HA2"/>
    <property type="match status" value="1"/>
</dbReference>